<dbReference type="PANTHER" id="PTHR31640:SF1">
    <property type="entry name" value="BRIDGE-LIKE LIPID TRANSFER PROTEIN FAMILY MEMBER 1"/>
    <property type="match status" value="1"/>
</dbReference>
<name>A0A9D4H9A7_DREPO</name>
<dbReference type="AlphaFoldDB" id="A0A9D4H9A7"/>
<sequence>MTTNVSLSITYTYHPMPALLKHDTHHIFTPASDDFATIPEDAGEFIPLVPILRESSTSSSFGGVKFDAGEMDSDLIAVELEVAPSVLCLYGSLLRNFLHVKVCGGFFSHV</sequence>
<keyword evidence="2" id="KW-1185">Reference proteome</keyword>
<evidence type="ECO:0000313" key="2">
    <source>
        <dbReference type="Proteomes" id="UP000828390"/>
    </source>
</evidence>
<dbReference type="InterPro" id="IPR033616">
    <property type="entry name" value="BLTP1"/>
</dbReference>
<organism evidence="1 2">
    <name type="scientific">Dreissena polymorpha</name>
    <name type="common">Zebra mussel</name>
    <name type="synonym">Mytilus polymorpha</name>
    <dbReference type="NCBI Taxonomy" id="45954"/>
    <lineage>
        <taxon>Eukaryota</taxon>
        <taxon>Metazoa</taxon>
        <taxon>Spiralia</taxon>
        <taxon>Lophotrochozoa</taxon>
        <taxon>Mollusca</taxon>
        <taxon>Bivalvia</taxon>
        <taxon>Autobranchia</taxon>
        <taxon>Heteroconchia</taxon>
        <taxon>Euheterodonta</taxon>
        <taxon>Imparidentia</taxon>
        <taxon>Neoheterodontei</taxon>
        <taxon>Myida</taxon>
        <taxon>Dreissenoidea</taxon>
        <taxon>Dreissenidae</taxon>
        <taxon>Dreissena</taxon>
    </lineage>
</organism>
<dbReference type="GO" id="GO:0048488">
    <property type="term" value="P:synaptic vesicle endocytosis"/>
    <property type="evidence" value="ECO:0007669"/>
    <property type="project" value="TreeGrafter"/>
</dbReference>
<reference evidence="1" key="1">
    <citation type="journal article" date="2019" name="bioRxiv">
        <title>The Genome of the Zebra Mussel, Dreissena polymorpha: A Resource for Invasive Species Research.</title>
        <authorList>
            <person name="McCartney M.A."/>
            <person name="Auch B."/>
            <person name="Kono T."/>
            <person name="Mallez S."/>
            <person name="Zhang Y."/>
            <person name="Obille A."/>
            <person name="Becker A."/>
            <person name="Abrahante J.E."/>
            <person name="Garbe J."/>
            <person name="Badalamenti J.P."/>
            <person name="Herman A."/>
            <person name="Mangelson H."/>
            <person name="Liachko I."/>
            <person name="Sullivan S."/>
            <person name="Sone E.D."/>
            <person name="Koren S."/>
            <person name="Silverstein K.A.T."/>
            <person name="Beckman K.B."/>
            <person name="Gohl D.M."/>
        </authorList>
    </citation>
    <scope>NUCLEOTIDE SEQUENCE</scope>
    <source>
        <strain evidence="1">Duluth1</strain>
        <tissue evidence="1">Whole animal</tissue>
    </source>
</reference>
<proteinExistence type="predicted"/>
<dbReference type="Proteomes" id="UP000828390">
    <property type="component" value="Unassembled WGS sequence"/>
</dbReference>
<dbReference type="PANTHER" id="PTHR31640">
    <property type="entry name" value="TRANSMEMBRANE PROTEIN KIAA1109"/>
    <property type="match status" value="1"/>
</dbReference>
<evidence type="ECO:0000313" key="1">
    <source>
        <dbReference type="EMBL" id="KAH3829798.1"/>
    </source>
</evidence>
<dbReference type="GO" id="GO:0098793">
    <property type="term" value="C:presynapse"/>
    <property type="evidence" value="ECO:0007669"/>
    <property type="project" value="GOC"/>
</dbReference>
<dbReference type="EMBL" id="JAIWYP010000004">
    <property type="protein sequence ID" value="KAH3829798.1"/>
    <property type="molecule type" value="Genomic_DNA"/>
</dbReference>
<gene>
    <name evidence="1" type="ORF">DPMN_103027</name>
</gene>
<protein>
    <submittedName>
        <fullName evidence="1">Uncharacterized protein</fullName>
    </submittedName>
</protein>
<accession>A0A9D4H9A7</accession>
<comment type="caution">
    <text evidence="1">The sequence shown here is derived from an EMBL/GenBank/DDBJ whole genome shotgun (WGS) entry which is preliminary data.</text>
</comment>
<reference evidence="1" key="2">
    <citation type="submission" date="2020-11" db="EMBL/GenBank/DDBJ databases">
        <authorList>
            <person name="McCartney M.A."/>
            <person name="Auch B."/>
            <person name="Kono T."/>
            <person name="Mallez S."/>
            <person name="Becker A."/>
            <person name="Gohl D.M."/>
            <person name="Silverstein K.A.T."/>
            <person name="Koren S."/>
            <person name="Bechman K.B."/>
            <person name="Herman A."/>
            <person name="Abrahante J.E."/>
            <person name="Garbe J."/>
        </authorList>
    </citation>
    <scope>NUCLEOTIDE SEQUENCE</scope>
    <source>
        <strain evidence="1">Duluth1</strain>
        <tissue evidence="1">Whole animal</tissue>
    </source>
</reference>